<name>A0AA39QPA1_9AGAR</name>
<keyword evidence="2" id="KW-1133">Transmembrane helix</keyword>
<dbReference type="AlphaFoldDB" id="A0AA39QPA1"/>
<feature type="region of interest" description="Disordered" evidence="1">
    <location>
        <begin position="277"/>
        <end position="309"/>
    </location>
</feature>
<feature type="region of interest" description="Disordered" evidence="1">
    <location>
        <begin position="96"/>
        <end position="187"/>
    </location>
</feature>
<proteinExistence type="predicted"/>
<dbReference type="Proteomes" id="UP001175228">
    <property type="component" value="Unassembled WGS sequence"/>
</dbReference>
<feature type="compositionally biased region" description="Low complexity" evidence="1">
    <location>
        <begin position="143"/>
        <end position="154"/>
    </location>
</feature>
<protein>
    <submittedName>
        <fullName evidence="3">Uncharacterized protein</fullName>
    </submittedName>
</protein>
<evidence type="ECO:0000313" key="3">
    <source>
        <dbReference type="EMBL" id="KAK0506650.1"/>
    </source>
</evidence>
<evidence type="ECO:0000256" key="1">
    <source>
        <dbReference type="SAM" id="MobiDB-lite"/>
    </source>
</evidence>
<keyword evidence="2" id="KW-0472">Membrane</keyword>
<evidence type="ECO:0000313" key="4">
    <source>
        <dbReference type="Proteomes" id="UP001175228"/>
    </source>
</evidence>
<keyword evidence="4" id="KW-1185">Reference proteome</keyword>
<dbReference type="EMBL" id="JAUEPU010000001">
    <property type="protein sequence ID" value="KAK0506650.1"/>
    <property type="molecule type" value="Genomic_DNA"/>
</dbReference>
<accession>A0AA39QPA1</accession>
<organism evidence="3 4">
    <name type="scientific">Armillaria luteobubalina</name>
    <dbReference type="NCBI Taxonomy" id="153913"/>
    <lineage>
        <taxon>Eukaryota</taxon>
        <taxon>Fungi</taxon>
        <taxon>Dikarya</taxon>
        <taxon>Basidiomycota</taxon>
        <taxon>Agaricomycotina</taxon>
        <taxon>Agaricomycetes</taxon>
        <taxon>Agaricomycetidae</taxon>
        <taxon>Agaricales</taxon>
        <taxon>Marasmiineae</taxon>
        <taxon>Physalacriaceae</taxon>
        <taxon>Armillaria</taxon>
    </lineage>
</organism>
<sequence length="309" mass="35475">MEETRLPKVLGGIFAALFILLVTLGLVLYRRHRRLKARNHDIEARENFNRRSGSLLSRPTRVRIQTLQSFSSAHISSRGSSIDSIDEIVRLLDPSEHAAGPDYPSATTHKIHESDDWTRRESSNIASEHPHHSLTSDPFLDSPEGPLLPELPRPNAVKRKSSVVQSPARSRTQRSNGTTDSGTSRKTSRPESYFFMFVDGVMEPLDSRSDRYHSLVLSSECSFLIPDQVVLQERADALREDIVWLRRKVSSLPSDKRETEELLATIRMREEHLKRLDREIEGEEKQQRSDDFPHFSTDNMMMDYSRISR</sequence>
<feature type="compositionally biased region" description="Basic and acidic residues" evidence="1">
    <location>
        <begin position="277"/>
        <end position="293"/>
    </location>
</feature>
<evidence type="ECO:0000256" key="2">
    <source>
        <dbReference type="SAM" id="Phobius"/>
    </source>
</evidence>
<feature type="compositionally biased region" description="Basic and acidic residues" evidence="1">
    <location>
        <begin position="110"/>
        <end position="122"/>
    </location>
</feature>
<reference evidence="3" key="1">
    <citation type="submission" date="2023-06" db="EMBL/GenBank/DDBJ databases">
        <authorList>
            <consortium name="Lawrence Berkeley National Laboratory"/>
            <person name="Ahrendt S."/>
            <person name="Sahu N."/>
            <person name="Indic B."/>
            <person name="Wong-Bajracharya J."/>
            <person name="Merenyi Z."/>
            <person name="Ke H.-M."/>
            <person name="Monk M."/>
            <person name="Kocsube S."/>
            <person name="Drula E."/>
            <person name="Lipzen A."/>
            <person name="Balint B."/>
            <person name="Henrissat B."/>
            <person name="Andreopoulos B."/>
            <person name="Martin F.M."/>
            <person name="Harder C.B."/>
            <person name="Rigling D."/>
            <person name="Ford K.L."/>
            <person name="Foster G.D."/>
            <person name="Pangilinan J."/>
            <person name="Papanicolaou A."/>
            <person name="Barry K."/>
            <person name="LaButti K."/>
            <person name="Viragh M."/>
            <person name="Koriabine M."/>
            <person name="Yan M."/>
            <person name="Riley R."/>
            <person name="Champramary S."/>
            <person name="Plett K.L."/>
            <person name="Tsai I.J."/>
            <person name="Slot J."/>
            <person name="Sipos G."/>
            <person name="Plett J."/>
            <person name="Nagy L.G."/>
            <person name="Grigoriev I.V."/>
        </authorList>
    </citation>
    <scope>NUCLEOTIDE SEQUENCE</scope>
    <source>
        <strain evidence="3">HWK02</strain>
    </source>
</reference>
<gene>
    <name evidence="3" type="ORF">EDD18DRAFT_39196</name>
</gene>
<comment type="caution">
    <text evidence="3">The sequence shown here is derived from an EMBL/GenBank/DDBJ whole genome shotgun (WGS) entry which is preliminary data.</text>
</comment>
<feature type="transmembrane region" description="Helical" evidence="2">
    <location>
        <begin position="6"/>
        <end position="29"/>
    </location>
</feature>
<keyword evidence="2" id="KW-0812">Transmembrane</keyword>
<feature type="compositionally biased region" description="Polar residues" evidence="1">
    <location>
        <begin position="162"/>
        <end position="185"/>
    </location>
</feature>